<accession>A0ABY1LNP8</accession>
<keyword evidence="9" id="KW-1185">Reference proteome</keyword>
<dbReference type="InterPro" id="IPR006311">
    <property type="entry name" value="TAT_signal"/>
</dbReference>
<evidence type="ECO:0000256" key="1">
    <source>
        <dbReference type="ARBA" id="ARBA00004613"/>
    </source>
</evidence>
<dbReference type="InterPro" id="IPR013783">
    <property type="entry name" value="Ig-like_fold"/>
</dbReference>
<comment type="subcellular location">
    <subcellularLocation>
        <location evidence="1">Secreted</location>
    </subcellularLocation>
</comment>
<keyword evidence="5" id="KW-1133">Transmembrane helix</keyword>
<keyword evidence="5" id="KW-0472">Membrane</keyword>
<dbReference type="PROSITE" id="PS51318">
    <property type="entry name" value="TAT"/>
    <property type="match status" value="1"/>
</dbReference>
<evidence type="ECO:0000313" key="8">
    <source>
        <dbReference type="EMBL" id="SKC69177.1"/>
    </source>
</evidence>
<gene>
    <name evidence="8" type="ORF">SAMN06295973_2895</name>
</gene>
<keyword evidence="5" id="KW-0812">Transmembrane</keyword>
<dbReference type="RefSeq" id="WP_079706623.1">
    <property type="nucleotide sequence ID" value="NZ_FUZO01000002.1"/>
</dbReference>
<dbReference type="InterPro" id="IPR033764">
    <property type="entry name" value="Sdr_B"/>
</dbReference>
<name>A0ABY1LNP8_9MICO</name>
<protein>
    <recommendedName>
        <fullName evidence="7">SD-repeat containing protein B domain-containing protein</fullName>
    </recommendedName>
</protein>
<feature type="region of interest" description="Disordered" evidence="4">
    <location>
        <begin position="36"/>
        <end position="91"/>
    </location>
</feature>
<feature type="signal peptide" evidence="6">
    <location>
        <begin position="1"/>
        <end position="36"/>
    </location>
</feature>
<evidence type="ECO:0000259" key="7">
    <source>
        <dbReference type="Pfam" id="PF17210"/>
    </source>
</evidence>
<keyword evidence="3 6" id="KW-0732">Signal</keyword>
<feature type="compositionally biased region" description="Pro residues" evidence="4">
    <location>
        <begin position="73"/>
        <end position="84"/>
    </location>
</feature>
<dbReference type="SUPFAM" id="SSF117074">
    <property type="entry name" value="Hypothetical protein PA1324"/>
    <property type="match status" value="1"/>
</dbReference>
<evidence type="ECO:0000256" key="6">
    <source>
        <dbReference type="SAM" id="SignalP"/>
    </source>
</evidence>
<evidence type="ECO:0000256" key="5">
    <source>
        <dbReference type="SAM" id="Phobius"/>
    </source>
</evidence>
<reference evidence="8 9" key="1">
    <citation type="submission" date="2017-02" db="EMBL/GenBank/DDBJ databases">
        <authorList>
            <person name="Varghese N."/>
            <person name="Submissions S."/>
        </authorList>
    </citation>
    <scope>NUCLEOTIDE SEQUENCE [LARGE SCALE GENOMIC DNA]</scope>
    <source>
        <strain evidence="8 9">VKM Ac-1787</strain>
    </source>
</reference>
<feature type="transmembrane region" description="Helical" evidence="5">
    <location>
        <begin position="1194"/>
        <end position="1212"/>
    </location>
</feature>
<organism evidence="8 9">
    <name type="scientific">Plantibacter cousiniae</name>
    <name type="common">nom. nud.</name>
    <dbReference type="NCBI Taxonomy" id="199709"/>
    <lineage>
        <taxon>Bacteria</taxon>
        <taxon>Bacillati</taxon>
        <taxon>Actinomycetota</taxon>
        <taxon>Actinomycetes</taxon>
        <taxon>Micrococcales</taxon>
        <taxon>Microbacteriaceae</taxon>
        <taxon>Plantibacter</taxon>
    </lineage>
</organism>
<feature type="compositionally biased region" description="Acidic residues" evidence="4">
    <location>
        <begin position="52"/>
        <end position="63"/>
    </location>
</feature>
<evidence type="ECO:0000256" key="2">
    <source>
        <dbReference type="ARBA" id="ARBA00022525"/>
    </source>
</evidence>
<evidence type="ECO:0000313" key="9">
    <source>
        <dbReference type="Proteomes" id="UP000190827"/>
    </source>
</evidence>
<proteinExistence type="predicted"/>
<evidence type="ECO:0000256" key="4">
    <source>
        <dbReference type="SAM" id="MobiDB-lite"/>
    </source>
</evidence>
<evidence type="ECO:0000256" key="3">
    <source>
        <dbReference type="ARBA" id="ARBA00022729"/>
    </source>
</evidence>
<dbReference type="EMBL" id="FUZO01000002">
    <property type="protein sequence ID" value="SKC69177.1"/>
    <property type="molecule type" value="Genomic_DNA"/>
</dbReference>
<feature type="chain" id="PRO_5045266759" description="SD-repeat containing protein B domain-containing protein" evidence="6">
    <location>
        <begin position="37"/>
        <end position="1226"/>
    </location>
</feature>
<dbReference type="Pfam" id="PF17210">
    <property type="entry name" value="SdrD_B"/>
    <property type="match status" value="1"/>
</dbReference>
<dbReference type="Proteomes" id="UP000190827">
    <property type="component" value="Unassembled WGS sequence"/>
</dbReference>
<dbReference type="Gene3D" id="2.60.40.10">
    <property type="entry name" value="Immunoglobulins"/>
    <property type="match status" value="1"/>
</dbReference>
<comment type="caution">
    <text evidence="8">The sequence shown here is derived from an EMBL/GenBank/DDBJ whole genome shotgun (WGS) entry which is preliminary data.</text>
</comment>
<keyword evidence="2" id="KW-0964">Secreted</keyword>
<sequence>MSTPHRPRRRIVIAHAGAIVALAALLTGTVASPATASGIPAPAPTEPAPVEEPTDDGPVDTDEPSSGSDPDDTPPTTPSAPPTEPTATPDAVVPNADLALQIVLAGVATGTAPFDADDAPGHDSSATNDVVRTHDTVTYRVEIQLDGAAVGDLVTVRQTLPDGLRWPVVTGLPAYCGAGSTVSDDRSALECVIRGVLPNSVTTYDLVATAESMPNGSVLTSPAGALSAAANDAASGALAEDATEVPATTASSGPRVNLGVRPQLISTTAQQDGLSGFRVHYDAYLDLAGYNAAGGLGARGQANVTEDVTFVIDLDDVSPNARLSNETACAAGAAESRVFPKVRGGGENAVTDSGRWTCRIDPDDARRIVVTVSGADLSADHIPSKTANGAAIPLRGYLALGRFGVFVPRDDVPANGSLNTRIMLRDLVATGIDAAGGPIVNAAEPLDDNSATANLIRRPDGSHGTRYVDERLNGLIPVPGQFLPGTGDGVVVPGQQYRALTMFTNRGGTEFTGQVFCQAFDTKTQHAAVGLDGVPARSHGTTDIVIEYGTRPTVDVGADDATRWKQMNDTTCADGDDVWTSDPSSIDAEDITKIRYRSANGVIALGATVMASLTLEMNTGVTAGTLLAESYSLYSPEQFPDDRDSSAWYAKEGWYHSKYDPAEATNAGYPRGDRLIAANAVIGIGKRAIEPAAEPGSPAQLLAGDRVRFEVTPQITSVPGQGNAARDVVVVDRLPAGLVYDPTEVSHVPDSVELAEDGTTLLTWRLGQVERGAEPVIRYWATSDATLVGDLVNQVVVASPDDPGSLEEVPSDAATQDAHYGRQTVSLRAPGGLRVQKSVEQRVIESGDRIDYRLAYANMNATGAQEDVALVDVLPFVGDTRGSSAAGVLADEIEAADGDRVLYTAADPAEVQAASAIDGSDTSRELPDGFEWCTADRFGAEACPDSLADVTAFRVEVAELDALERHEIAVELTTDGAVSGAEYRNDATVRSASQTLGARSPLVATTVVSSSIGERLWWDRDGDGLDDDGTDGQPGDGVAGVPLRLDGVDKHGATVSEETETDADGRYRFSGLVSGAYTVTVDLPEGAEITGFRVGDDGLVNSALDPQSSTMEDIVVVDPSPTGADAVDLTWNGGIVEVELPVTPPVTDPEEPTDPSVPSEPTPTPSETPQATPERPSGTQGPLATTGVLWLDQAMIAAMLLLVIGGAALLVVRARRARSDAEESNG</sequence>
<feature type="region of interest" description="Disordered" evidence="4">
    <location>
        <begin position="1141"/>
        <end position="1181"/>
    </location>
</feature>
<feature type="domain" description="SD-repeat containing protein B" evidence="7">
    <location>
        <begin position="1011"/>
        <end position="1117"/>
    </location>
</feature>